<dbReference type="CDD" id="cd00429">
    <property type="entry name" value="RPE"/>
    <property type="match status" value="1"/>
</dbReference>
<comment type="function">
    <text evidence="10">Catalyzes the reversible epimerization of D-ribulose 5-phosphate to D-xylulose 5-phosphate.</text>
</comment>
<feature type="active site" description="Proton donor" evidence="10 12">
    <location>
        <position position="182"/>
    </location>
</feature>
<accession>A0A7U7G5I5</accession>
<dbReference type="Proteomes" id="UP000027590">
    <property type="component" value="Unassembled WGS sequence"/>
</dbReference>
<comment type="cofactor">
    <cofactor evidence="10 13">
        <name>a divalent metal cation</name>
        <dbReference type="ChEBI" id="CHEBI:60240"/>
    </cofactor>
    <text evidence="10 13">Binds 1 divalent metal cation per subunit.</text>
</comment>
<feature type="active site" description="Proton acceptor" evidence="10 12">
    <location>
        <position position="42"/>
    </location>
</feature>
<feature type="binding site" evidence="10 14">
    <location>
        <begin position="204"/>
        <end position="205"/>
    </location>
    <ligand>
        <name>substrate</name>
    </ligand>
</feature>
<dbReference type="InterPro" id="IPR000056">
    <property type="entry name" value="Ribul_P_3_epim-like"/>
</dbReference>
<dbReference type="PROSITE" id="PS01086">
    <property type="entry name" value="RIBUL_P_3_EPIMER_2"/>
    <property type="match status" value="1"/>
</dbReference>
<evidence type="ECO:0000256" key="4">
    <source>
        <dbReference type="ARBA" id="ARBA00001947"/>
    </source>
</evidence>
<dbReference type="NCBIfam" id="NF004076">
    <property type="entry name" value="PRK05581.1-4"/>
    <property type="match status" value="1"/>
</dbReference>
<dbReference type="EMBL" id="CBLY010000005">
    <property type="protein sequence ID" value="CDG33537.1"/>
    <property type="molecule type" value="Genomic_DNA"/>
</dbReference>
<dbReference type="AlphaFoldDB" id="A0A7U7G5I5"/>
<dbReference type="GO" id="GO:0005737">
    <property type="term" value="C:cytoplasm"/>
    <property type="evidence" value="ECO:0007669"/>
    <property type="project" value="UniProtKB-ARBA"/>
</dbReference>
<evidence type="ECO:0000313" key="16">
    <source>
        <dbReference type="Proteomes" id="UP000027590"/>
    </source>
</evidence>
<keyword evidence="9 10" id="KW-0413">Isomerase</keyword>
<comment type="cofactor">
    <cofactor evidence="3">
        <name>Co(2+)</name>
        <dbReference type="ChEBI" id="CHEBI:48828"/>
    </cofactor>
</comment>
<evidence type="ECO:0000256" key="3">
    <source>
        <dbReference type="ARBA" id="ARBA00001941"/>
    </source>
</evidence>
<sequence length="234" mass="24833">MHLQFSERGYMPIIAPSLLAADFSNLRHEMGSVAEAPWLHLDVMDGHFVPNISFGMPVIKALRPHSRARFDAHLMIEPADPYLAAMAEAGVDHITVHVEGNAHLHRTLQSIHALGCKAGVAICPATPPEALSEVMDMVDIILVMTVNPGFGGQKFLHGQLAKIRTLAGMIRQSGRDIVLGVDGGIDETTTPLVTEAGATMLVAGSAIFGRDDRAAAIRGLRAAAKPATLAPSGE</sequence>
<feature type="binding site" evidence="10 13">
    <location>
        <position position="182"/>
    </location>
    <ligand>
        <name>a divalent metal cation</name>
        <dbReference type="ChEBI" id="CHEBI:60240"/>
    </ligand>
</feature>
<keyword evidence="8 10" id="KW-0479">Metal-binding</keyword>
<evidence type="ECO:0000256" key="11">
    <source>
        <dbReference type="PIRNR" id="PIRNR001461"/>
    </source>
</evidence>
<dbReference type="GO" id="GO:0046872">
    <property type="term" value="F:metal ion binding"/>
    <property type="evidence" value="ECO:0007669"/>
    <property type="project" value="UniProtKB-UniRule"/>
</dbReference>
<dbReference type="GO" id="GO:0004750">
    <property type="term" value="F:D-ribulose-phosphate 3-epimerase activity"/>
    <property type="evidence" value="ECO:0007669"/>
    <property type="project" value="UniProtKB-UniRule"/>
</dbReference>
<evidence type="ECO:0000256" key="6">
    <source>
        <dbReference type="ARBA" id="ARBA00009541"/>
    </source>
</evidence>
<dbReference type="PROSITE" id="PS01085">
    <property type="entry name" value="RIBUL_P_3_EPIMER_1"/>
    <property type="match status" value="1"/>
</dbReference>
<feature type="binding site" evidence="14">
    <location>
        <position position="184"/>
    </location>
    <ligand>
        <name>substrate</name>
    </ligand>
</feature>
<evidence type="ECO:0000256" key="10">
    <source>
        <dbReference type="HAMAP-Rule" id="MF_02227"/>
    </source>
</evidence>
<feature type="binding site" evidence="10 13">
    <location>
        <position position="42"/>
    </location>
    <ligand>
        <name>a divalent metal cation</name>
        <dbReference type="ChEBI" id="CHEBI:60240"/>
    </ligand>
</feature>
<organism evidence="15 16">
    <name type="scientific">Parasaccharibacter apium</name>
    <dbReference type="NCBI Taxonomy" id="1510841"/>
    <lineage>
        <taxon>Bacteria</taxon>
        <taxon>Pseudomonadati</taxon>
        <taxon>Pseudomonadota</taxon>
        <taxon>Alphaproteobacteria</taxon>
        <taxon>Acetobacterales</taxon>
        <taxon>Acetobacteraceae</taxon>
        <taxon>Parasaccharibacter</taxon>
    </lineage>
</organism>
<dbReference type="InterPro" id="IPR013785">
    <property type="entry name" value="Aldolase_TIM"/>
</dbReference>
<dbReference type="EC" id="5.1.3.1" evidence="7 10"/>
<comment type="cofactor">
    <cofactor evidence="4">
        <name>Zn(2+)</name>
        <dbReference type="ChEBI" id="CHEBI:29105"/>
    </cofactor>
</comment>
<dbReference type="Pfam" id="PF00834">
    <property type="entry name" value="Ribul_P_3_epim"/>
    <property type="match status" value="1"/>
</dbReference>
<comment type="catalytic activity">
    <reaction evidence="1 10 11">
        <text>D-ribulose 5-phosphate = D-xylulose 5-phosphate</text>
        <dbReference type="Rhea" id="RHEA:13677"/>
        <dbReference type="ChEBI" id="CHEBI:57737"/>
        <dbReference type="ChEBI" id="CHEBI:58121"/>
        <dbReference type="EC" id="5.1.3.1"/>
    </reaction>
</comment>
<name>A0A7U7G5I5_9PROT</name>
<evidence type="ECO:0000256" key="9">
    <source>
        <dbReference type="ARBA" id="ARBA00023235"/>
    </source>
</evidence>
<dbReference type="InterPro" id="IPR026019">
    <property type="entry name" value="Ribul_P_3_epim"/>
</dbReference>
<keyword evidence="10 11" id="KW-0119">Carbohydrate metabolism</keyword>
<evidence type="ECO:0000256" key="12">
    <source>
        <dbReference type="PIRSR" id="PIRSR001461-1"/>
    </source>
</evidence>
<feature type="binding site" evidence="10 14">
    <location>
        <position position="17"/>
    </location>
    <ligand>
        <name>substrate</name>
    </ligand>
</feature>
<dbReference type="InterPro" id="IPR011060">
    <property type="entry name" value="RibuloseP-bd_barrel"/>
</dbReference>
<dbReference type="SUPFAM" id="SSF51366">
    <property type="entry name" value="Ribulose-phoshate binding barrel"/>
    <property type="match status" value="1"/>
</dbReference>
<evidence type="ECO:0000256" key="8">
    <source>
        <dbReference type="ARBA" id="ARBA00022723"/>
    </source>
</evidence>
<feature type="binding site" evidence="10 14">
    <location>
        <begin position="149"/>
        <end position="152"/>
    </location>
    <ligand>
        <name>substrate</name>
    </ligand>
</feature>
<comment type="similarity">
    <text evidence="6 10 11">Belongs to the ribulose-phosphate 3-epimerase family.</text>
</comment>
<feature type="binding site" evidence="10 14">
    <location>
        <position position="73"/>
    </location>
    <ligand>
        <name>substrate</name>
    </ligand>
</feature>
<comment type="cofactor">
    <cofactor evidence="2">
        <name>Mn(2+)</name>
        <dbReference type="ChEBI" id="CHEBI:29035"/>
    </cofactor>
</comment>
<reference evidence="15 16" key="1">
    <citation type="journal article" date="2014" name="Genome Biol. Evol.">
        <title>Acetic acid bacteria genomes reveal functional traits for adaptation to life in insect guts.</title>
        <authorList>
            <person name="Chouaia B."/>
            <person name="Gaiarsa S."/>
            <person name="Crotti E."/>
            <person name="Comandatore F."/>
            <person name="Degli Esposti M."/>
            <person name="Ricci I."/>
            <person name="Alma A."/>
            <person name="Favia G."/>
            <person name="Bandi C."/>
            <person name="Daffonchio D."/>
        </authorList>
    </citation>
    <scope>NUCLEOTIDE SEQUENCE [LARGE SCALE GENOMIC DNA]</scope>
    <source>
        <strain evidence="16">AM169</strain>
    </source>
</reference>
<evidence type="ECO:0000256" key="5">
    <source>
        <dbReference type="ARBA" id="ARBA00001954"/>
    </source>
</evidence>
<feature type="binding site" evidence="10 13">
    <location>
        <position position="40"/>
    </location>
    <ligand>
        <name>a divalent metal cation</name>
        <dbReference type="ChEBI" id="CHEBI:60240"/>
    </ligand>
</feature>
<gene>
    <name evidence="10" type="primary">rpe</name>
    <name evidence="15" type="ORF">SACS_0799</name>
</gene>
<dbReference type="PANTHER" id="PTHR11749">
    <property type="entry name" value="RIBULOSE-5-PHOSPHATE-3-EPIMERASE"/>
    <property type="match status" value="1"/>
</dbReference>
<dbReference type="NCBIfam" id="TIGR01163">
    <property type="entry name" value="rpe"/>
    <property type="match status" value="1"/>
</dbReference>
<evidence type="ECO:0000313" key="15">
    <source>
        <dbReference type="EMBL" id="CDG33537.1"/>
    </source>
</evidence>
<reference evidence="15 16" key="2">
    <citation type="journal article" date="2014" name="PLoS ONE">
        <title>Evolution of mitochondria reconstructed from the energy metabolism of living bacteria.</title>
        <authorList>
            <person name="Degli Esposti M."/>
            <person name="Chouaia B."/>
            <person name="Comandatore F."/>
            <person name="Crotti E."/>
            <person name="Sassera D."/>
            <person name="Lievens P.M."/>
            <person name="Daffonchio D."/>
            <person name="Bandi C."/>
        </authorList>
    </citation>
    <scope>NUCLEOTIDE SEQUENCE [LARGE SCALE GENOMIC DNA]</scope>
    <source>
        <strain evidence="16">AM169</strain>
    </source>
</reference>
<comment type="pathway">
    <text evidence="10">Carbohydrate degradation.</text>
</comment>
<keyword evidence="13" id="KW-0170">Cobalt</keyword>
<dbReference type="HAMAP" id="MF_02227">
    <property type="entry name" value="RPE"/>
    <property type="match status" value="1"/>
</dbReference>
<protein>
    <recommendedName>
        <fullName evidence="7 10">Ribulose-phosphate 3-epimerase</fullName>
        <ecNumber evidence="7 10">5.1.3.1</ecNumber>
    </recommendedName>
</protein>
<evidence type="ECO:0000256" key="13">
    <source>
        <dbReference type="PIRSR" id="PIRSR001461-2"/>
    </source>
</evidence>
<comment type="cofactor">
    <cofactor evidence="5">
        <name>Fe(2+)</name>
        <dbReference type="ChEBI" id="CHEBI:29033"/>
    </cofactor>
</comment>
<dbReference type="PIRSF" id="PIRSF001461">
    <property type="entry name" value="RPE"/>
    <property type="match status" value="1"/>
</dbReference>
<dbReference type="FunFam" id="3.20.20.70:FF:000004">
    <property type="entry name" value="Ribulose-phosphate 3-epimerase"/>
    <property type="match status" value="1"/>
</dbReference>
<feature type="binding site" evidence="10 13">
    <location>
        <position position="73"/>
    </location>
    <ligand>
        <name>a divalent metal cation</name>
        <dbReference type="ChEBI" id="CHEBI:60240"/>
    </ligand>
</feature>
<proteinExistence type="inferred from homology"/>
<evidence type="ECO:0000256" key="1">
    <source>
        <dbReference type="ARBA" id="ARBA00001782"/>
    </source>
</evidence>
<comment type="caution">
    <text evidence="15">The sequence shown here is derived from an EMBL/GenBank/DDBJ whole genome shotgun (WGS) entry which is preliminary data.</text>
</comment>
<evidence type="ECO:0000256" key="14">
    <source>
        <dbReference type="PIRSR" id="PIRSR001461-3"/>
    </source>
</evidence>
<evidence type="ECO:0000256" key="2">
    <source>
        <dbReference type="ARBA" id="ARBA00001936"/>
    </source>
</evidence>
<dbReference type="Gene3D" id="3.20.20.70">
    <property type="entry name" value="Aldolase class I"/>
    <property type="match status" value="1"/>
</dbReference>
<evidence type="ECO:0000256" key="7">
    <source>
        <dbReference type="ARBA" id="ARBA00013188"/>
    </source>
</evidence>
<keyword evidence="13" id="KW-0464">Manganese</keyword>
<dbReference type="GO" id="GO:0019323">
    <property type="term" value="P:pentose catabolic process"/>
    <property type="evidence" value="ECO:0007669"/>
    <property type="project" value="UniProtKB-UniRule"/>
</dbReference>
<dbReference type="GO" id="GO:0006098">
    <property type="term" value="P:pentose-phosphate shunt"/>
    <property type="evidence" value="ECO:0007669"/>
    <property type="project" value="UniProtKB-UniRule"/>
</dbReference>
<feature type="binding site" evidence="10">
    <location>
        <begin position="182"/>
        <end position="184"/>
    </location>
    <ligand>
        <name>substrate</name>
    </ligand>
</feature>
<keyword evidence="13" id="KW-0862">Zinc</keyword>